<evidence type="ECO:0000313" key="3">
    <source>
        <dbReference type="EMBL" id="MDP9890064.1"/>
    </source>
</evidence>
<proteinExistence type="predicted"/>
<name>A0ABT9S0S2_9MICC</name>
<evidence type="ECO:0000256" key="1">
    <source>
        <dbReference type="SAM" id="MobiDB-lite"/>
    </source>
</evidence>
<dbReference type="EMBL" id="JAUSRE010000022">
    <property type="protein sequence ID" value="MDP9890064.1"/>
    <property type="molecule type" value="Genomic_DNA"/>
</dbReference>
<evidence type="ECO:0000259" key="2">
    <source>
        <dbReference type="PROSITE" id="PS50994"/>
    </source>
</evidence>
<gene>
    <name evidence="3" type="ORF">J2X98_003676</name>
</gene>
<feature type="region of interest" description="Disordered" evidence="1">
    <location>
        <begin position="508"/>
        <end position="557"/>
    </location>
</feature>
<sequence>MTSDDPQILERGVLGMSDRAWERLRRQDEVIAPLAALATVTHGAADSAAEELGLSRRQVYILIGRHRKGTGLLTDLAPGRSAGGRGGRRLSEPVEAVIREVIRRTYLTKQKPSLAVVHRQIVRECKTLGLTGPARNTVAIRIEALHPVEVTRSREGSDAARPLQSAGGTVPEIMAPLDQVQIDHTVIDLIVVDDRDRQPIGRPYLTVAIDGYSRCILGMVVTLEAPSAVSVGLCIAHMACDKRPWIEALGVDAAWPMSGKPKVLFLDNASEFKSEALRRGCEQHGIKLSYRPLGRPHYGGIVERIIGTVMQRVHELPGTTFSNPGQRGGYDADKMSALTLTELERWLTLAVASYHGSIHTSLNQTPAGRWDGGVREFGEQPVVSHPAAFLIDFLPVIRRQITRTGFVIDHVHYFANALKPWIARRDRDEKFVIRRDPRDISRVWVLEPEGTAYVEVPYRTISHPAVTLWEHRQALVRLRQQGHDQVNEEALFRTIDQMREIAAAAQRATRRSRRDLQRRRHLQASESVAEASAPPDEMPPPDRDAATARPFEEVEQW</sequence>
<comment type="caution">
    <text evidence="3">The sequence shown here is derived from an EMBL/GenBank/DDBJ whole genome shotgun (WGS) entry which is preliminary data.</text>
</comment>
<dbReference type="InterPro" id="IPR015378">
    <property type="entry name" value="Transposase-like_Mu_C"/>
</dbReference>
<dbReference type="Pfam" id="PF09299">
    <property type="entry name" value="Mu-transpos_C"/>
    <property type="match status" value="1"/>
</dbReference>
<dbReference type="InterPro" id="IPR036397">
    <property type="entry name" value="RNaseH_sf"/>
</dbReference>
<dbReference type="Proteomes" id="UP001226577">
    <property type="component" value="Unassembled WGS sequence"/>
</dbReference>
<dbReference type="Gene3D" id="1.10.10.60">
    <property type="entry name" value="Homeodomain-like"/>
    <property type="match status" value="1"/>
</dbReference>
<feature type="compositionally biased region" description="Basic and acidic residues" evidence="1">
    <location>
        <begin position="540"/>
        <end position="557"/>
    </location>
</feature>
<organism evidence="3 4">
    <name type="scientific">Pseudarthrobacter enclensis</name>
    <dbReference type="NCBI Taxonomy" id="993070"/>
    <lineage>
        <taxon>Bacteria</taxon>
        <taxon>Bacillati</taxon>
        <taxon>Actinomycetota</taxon>
        <taxon>Actinomycetes</taxon>
        <taxon>Micrococcales</taxon>
        <taxon>Micrococcaceae</taxon>
        <taxon>Pseudarthrobacter</taxon>
    </lineage>
</organism>
<evidence type="ECO:0000313" key="4">
    <source>
        <dbReference type="Proteomes" id="UP001226577"/>
    </source>
</evidence>
<accession>A0ABT9S0S2</accession>
<dbReference type="Gene3D" id="3.30.420.10">
    <property type="entry name" value="Ribonuclease H-like superfamily/Ribonuclease H"/>
    <property type="match status" value="1"/>
</dbReference>
<dbReference type="InterPro" id="IPR012337">
    <property type="entry name" value="RNaseH-like_sf"/>
</dbReference>
<feature type="domain" description="Integrase catalytic" evidence="2">
    <location>
        <begin position="172"/>
        <end position="374"/>
    </location>
</feature>
<feature type="compositionally biased region" description="Low complexity" evidence="1">
    <location>
        <begin position="524"/>
        <end position="533"/>
    </location>
</feature>
<dbReference type="RefSeq" id="WP_174177459.1">
    <property type="nucleotide sequence ID" value="NZ_JAUSRE010000022.1"/>
</dbReference>
<dbReference type="PROSITE" id="PS50994">
    <property type="entry name" value="INTEGRASE"/>
    <property type="match status" value="1"/>
</dbReference>
<keyword evidence="4" id="KW-1185">Reference proteome</keyword>
<feature type="compositionally biased region" description="Basic residues" evidence="1">
    <location>
        <begin position="508"/>
        <end position="522"/>
    </location>
</feature>
<dbReference type="InterPro" id="IPR001584">
    <property type="entry name" value="Integrase_cat-core"/>
</dbReference>
<dbReference type="SUPFAM" id="SSF53098">
    <property type="entry name" value="Ribonuclease H-like"/>
    <property type="match status" value="1"/>
</dbReference>
<protein>
    <submittedName>
        <fullName evidence="3">Transposase</fullName>
    </submittedName>
</protein>
<reference evidence="3 4" key="1">
    <citation type="submission" date="2023-07" db="EMBL/GenBank/DDBJ databases">
        <title>Sorghum-associated microbial communities from plants grown in Nebraska, USA.</title>
        <authorList>
            <person name="Schachtman D."/>
        </authorList>
    </citation>
    <scope>NUCLEOTIDE SEQUENCE [LARGE SCALE GENOMIC DNA]</scope>
    <source>
        <strain evidence="3 4">CC222</strain>
    </source>
</reference>